<reference evidence="2 3" key="1">
    <citation type="submission" date="2015-10" db="EMBL/GenBank/DDBJ databases">
        <authorList>
            <person name="Gilbert D.G."/>
        </authorList>
    </citation>
    <scope>NUCLEOTIDE SEQUENCE [LARGE SCALE GENOMIC DNA]</scope>
    <source>
        <strain evidence="2 3">NRRL B-16712</strain>
    </source>
</reference>
<dbReference type="InterPro" id="IPR018973">
    <property type="entry name" value="MZB"/>
</dbReference>
<comment type="caution">
    <text evidence="2">The sequence shown here is derived from an EMBL/GenBank/DDBJ whole genome shotgun (WGS) entry which is preliminary data.</text>
</comment>
<dbReference type="InterPro" id="IPR047721">
    <property type="entry name" value="DrmB"/>
</dbReference>
<dbReference type="OrthoDB" id="9134227at2"/>
<protein>
    <recommendedName>
        <fullName evidence="1">MrfA-like Zn-binding domain-containing protein</fullName>
    </recommendedName>
</protein>
<feature type="domain" description="MrfA-like Zn-binding" evidence="1">
    <location>
        <begin position="456"/>
        <end position="555"/>
    </location>
</feature>
<name>A0A101JQZ7_9ACTN</name>
<gene>
    <name evidence="2" type="ORF">ADL15_22235</name>
</gene>
<dbReference type="AlphaFoldDB" id="A0A101JQZ7"/>
<dbReference type="EMBL" id="LLZH01000212">
    <property type="protein sequence ID" value="KUL31454.1"/>
    <property type="molecule type" value="Genomic_DNA"/>
</dbReference>
<dbReference type="Pfam" id="PF09369">
    <property type="entry name" value="MZB"/>
    <property type="match status" value="1"/>
</dbReference>
<dbReference type="NCBIfam" id="NF038324">
    <property type="entry name" value="DrmB_fam"/>
    <property type="match status" value="1"/>
</dbReference>
<dbReference type="Proteomes" id="UP000053244">
    <property type="component" value="Unassembled WGS sequence"/>
</dbReference>
<proteinExistence type="predicted"/>
<evidence type="ECO:0000313" key="3">
    <source>
        <dbReference type="Proteomes" id="UP000053244"/>
    </source>
</evidence>
<accession>A0A101JQZ7</accession>
<organism evidence="2 3">
    <name type="scientific">Actinoplanes awajinensis subsp. mycoplanecinus</name>
    <dbReference type="NCBI Taxonomy" id="135947"/>
    <lineage>
        <taxon>Bacteria</taxon>
        <taxon>Bacillati</taxon>
        <taxon>Actinomycetota</taxon>
        <taxon>Actinomycetes</taxon>
        <taxon>Micromonosporales</taxon>
        <taxon>Micromonosporaceae</taxon>
        <taxon>Actinoplanes</taxon>
    </lineage>
</organism>
<sequence>MRITRLSQTVTPFGVGAVLDVLGESLMAADISRWPIDETRRIVSRRLEERLGVAELRRPPSVPSYPSKHTPGVLYERFPSWLFCQDCRRMHRVRHHDETGEPPRCKHCQGPMVPMRFVVVGAERGHAMDVPWVHWAHSEPDDEAQKRCKAQDLLFLTRPGRSEGLSSLVVRCTACTAERDLGDLTTRGALSRINVRCSGSQPWQRPDFTSCDERLEVLQRGATNVTLSETTTALDIPEPSIPVRDEEAEIRQHRNFEDLRSAPTGPYAEMFIKLISENLNVSVELVRRVASAGTSDVGNPNAEREGLLTDEWHAFRQALETPGEKVGIPTFLISSTPFIDAVTNTAEQTLASLVGHVVLAHKIREIRVLHGFRRYDLQADMVDVDLGPRGRSRWLPAVESFGEGVLLTLNEERLAAWEQLEAVTDRARLLEGRRRGSPIGSRFAVASPRMIVLHTLGHVLMRQLAFSCGYSAASLRERVYASTDKSAECGVLVYTAAGDAEGTLGGLVRQGEAPRLARTLLAALENAAWCSSDPLCRESRGQGLGSMNLAACHSCALVAETSCERGNLLLDRVLLIGDSATPGYFREAIAAAQSAAAALPVD</sequence>
<evidence type="ECO:0000313" key="2">
    <source>
        <dbReference type="EMBL" id="KUL31454.1"/>
    </source>
</evidence>
<evidence type="ECO:0000259" key="1">
    <source>
        <dbReference type="Pfam" id="PF09369"/>
    </source>
</evidence>
<keyword evidence="3" id="KW-1185">Reference proteome</keyword>
<dbReference type="RefSeq" id="WP_067694389.1">
    <property type="nucleotide sequence ID" value="NZ_LLZH01000212.1"/>
</dbReference>